<organism evidence="1 2">
    <name type="scientific">Delftia tsuruhatensis</name>
    <dbReference type="NCBI Taxonomy" id="180282"/>
    <lineage>
        <taxon>Bacteria</taxon>
        <taxon>Pseudomonadati</taxon>
        <taxon>Pseudomonadota</taxon>
        <taxon>Betaproteobacteria</taxon>
        <taxon>Burkholderiales</taxon>
        <taxon>Comamonadaceae</taxon>
        <taxon>Delftia</taxon>
    </lineage>
</organism>
<evidence type="ECO:0008006" key="3">
    <source>
        <dbReference type="Google" id="ProtNLM"/>
    </source>
</evidence>
<sequence length="82" mass="9070">MTDLWILAFVVRGVIAAAGDPMPLEQCKWRSQDLGPGFSGVVCINVSDPSCRIYRGQLYTERTRKCIERLREPSKAAAKGNA</sequence>
<gene>
    <name evidence="1" type="ORF">BI380_32450</name>
</gene>
<proteinExistence type="predicted"/>
<dbReference type="Proteomes" id="UP000095607">
    <property type="component" value="Chromosome"/>
</dbReference>
<protein>
    <recommendedName>
        <fullName evidence="3">Secreted protein</fullName>
    </recommendedName>
</protein>
<name>A0ABN4SR90_9BURK</name>
<reference evidence="1 2" key="1">
    <citation type="submission" date="2016-09" db="EMBL/GenBank/DDBJ databases">
        <title>Complete genome sequence of Deltia acidovorans CM13 isolated from murine proximal colonic tissue.</title>
        <authorList>
            <person name="Saffarian A."/>
        </authorList>
    </citation>
    <scope>NUCLEOTIDE SEQUENCE [LARGE SCALE GENOMIC DNA]</scope>
    <source>
        <strain evidence="1 2">CM13</strain>
    </source>
</reference>
<dbReference type="RefSeq" id="WP_046238035.1">
    <property type="nucleotide sequence ID" value="NZ_CBCSDN010000085.1"/>
</dbReference>
<dbReference type="EMBL" id="CP017420">
    <property type="protein sequence ID" value="AOV05688.1"/>
    <property type="molecule type" value="Genomic_DNA"/>
</dbReference>
<evidence type="ECO:0000313" key="1">
    <source>
        <dbReference type="EMBL" id="AOV05688.1"/>
    </source>
</evidence>
<evidence type="ECO:0000313" key="2">
    <source>
        <dbReference type="Proteomes" id="UP000095607"/>
    </source>
</evidence>
<accession>A0ABN4SR90</accession>
<keyword evidence="2" id="KW-1185">Reference proteome</keyword>